<accession>A0ABY6LH42</accession>
<sequence>MGNNSSQVTSEELKKHQEFLLQMHQAQVEHQIQMRNQMRERMTALQIAKDREMLYWLGAFYLTSTAAMLVGYRRCHRMSVLSPLLPLTFLMGYQADLAYGSKMNRIQSKSSLSLLCRDVVVVVSNEEPQMSPYISITAVVLYLECVKLFFWVYVNFLLLLSYPMKSLRCLHASLSQQCPLSWVCKVAVLGPFQFSVVVVSIEEPQMSPYISITAMSSILGV</sequence>
<feature type="transmembrane region" description="Helical" evidence="1">
    <location>
        <begin position="78"/>
        <end position="95"/>
    </location>
</feature>
<feature type="transmembrane region" description="Helical" evidence="1">
    <location>
        <begin position="133"/>
        <end position="160"/>
    </location>
</feature>
<dbReference type="PANTHER" id="PTHR13411">
    <property type="entry name" value="PLASMINOGEN RECEPTOR (KT)"/>
    <property type="match status" value="1"/>
</dbReference>
<protein>
    <submittedName>
        <fullName evidence="2">PLGRKT</fullName>
    </submittedName>
</protein>
<keyword evidence="3" id="KW-1185">Reference proteome</keyword>
<keyword evidence="1" id="KW-1133">Transmembrane helix</keyword>
<evidence type="ECO:0000313" key="3">
    <source>
        <dbReference type="Proteomes" id="UP001235939"/>
    </source>
</evidence>
<proteinExistence type="predicted"/>
<feature type="transmembrane region" description="Helical" evidence="1">
    <location>
        <begin position="53"/>
        <end position="71"/>
    </location>
</feature>
<organism evidence="2 3">
    <name type="scientific">Cordylochernes scorpioides</name>
    <dbReference type="NCBI Taxonomy" id="51811"/>
    <lineage>
        <taxon>Eukaryota</taxon>
        <taxon>Metazoa</taxon>
        <taxon>Ecdysozoa</taxon>
        <taxon>Arthropoda</taxon>
        <taxon>Chelicerata</taxon>
        <taxon>Arachnida</taxon>
        <taxon>Pseudoscorpiones</taxon>
        <taxon>Cheliferoidea</taxon>
        <taxon>Chernetidae</taxon>
        <taxon>Cordylochernes</taxon>
    </lineage>
</organism>
<evidence type="ECO:0000313" key="2">
    <source>
        <dbReference type="EMBL" id="UYV80393.1"/>
    </source>
</evidence>
<evidence type="ECO:0000256" key="1">
    <source>
        <dbReference type="SAM" id="Phobius"/>
    </source>
</evidence>
<keyword evidence="1" id="KW-0472">Membrane</keyword>
<gene>
    <name evidence="2" type="ORF">LAZ67_19000065</name>
</gene>
<keyword evidence="1" id="KW-0812">Transmembrane</keyword>
<reference evidence="2 3" key="1">
    <citation type="submission" date="2022-01" db="EMBL/GenBank/DDBJ databases">
        <title>A chromosomal length assembly of Cordylochernes scorpioides.</title>
        <authorList>
            <person name="Zeh D."/>
            <person name="Zeh J."/>
        </authorList>
    </citation>
    <scope>NUCLEOTIDE SEQUENCE [LARGE SCALE GENOMIC DNA]</scope>
    <source>
        <strain evidence="2">IN4F17</strain>
        <tissue evidence="2">Whole Body</tissue>
    </source>
</reference>
<dbReference type="Pfam" id="PF10166">
    <property type="entry name" value="DUF2368"/>
    <property type="match status" value="1"/>
</dbReference>
<name>A0ABY6LH42_9ARAC</name>
<dbReference type="PANTHER" id="PTHR13411:SF6">
    <property type="entry name" value="PLASMINOGEN RECEPTOR (KT)"/>
    <property type="match status" value="1"/>
</dbReference>
<dbReference type="InterPro" id="IPR019319">
    <property type="entry name" value="Plg-R(KT)"/>
</dbReference>
<dbReference type="EMBL" id="CP092881">
    <property type="protein sequence ID" value="UYV80393.1"/>
    <property type="molecule type" value="Genomic_DNA"/>
</dbReference>
<dbReference type="Proteomes" id="UP001235939">
    <property type="component" value="Chromosome 19"/>
</dbReference>